<sequence>MGNGQSSPPPGVIVDVSRDFQRQFVGSPSLAVLPDGRYVAGHDWFGPGTNNDTTVVFGSSDGGRSWRKTSLITGAFWSSLVT</sequence>
<dbReference type="InterPro" id="IPR036278">
    <property type="entry name" value="Sialidase_sf"/>
</dbReference>
<proteinExistence type="predicted"/>
<organism evidence="1">
    <name type="scientific">marine sediment metagenome</name>
    <dbReference type="NCBI Taxonomy" id="412755"/>
    <lineage>
        <taxon>unclassified sequences</taxon>
        <taxon>metagenomes</taxon>
        <taxon>ecological metagenomes</taxon>
    </lineage>
</organism>
<evidence type="ECO:0000313" key="1">
    <source>
        <dbReference type="EMBL" id="KKK73992.1"/>
    </source>
</evidence>
<reference evidence="1" key="1">
    <citation type="journal article" date="2015" name="Nature">
        <title>Complex archaea that bridge the gap between prokaryotes and eukaryotes.</title>
        <authorList>
            <person name="Spang A."/>
            <person name="Saw J.H."/>
            <person name="Jorgensen S.L."/>
            <person name="Zaremba-Niedzwiedzka K."/>
            <person name="Martijn J."/>
            <person name="Lind A.E."/>
            <person name="van Eijk R."/>
            <person name="Schleper C."/>
            <person name="Guy L."/>
            <person name="Ettema T.J."/>
        </authorList>
    </citation>
    <scope>NUCLEOTIDE SEQUENCE</scope>
</reference>
<name>A0A0F8XY17_9ZZZZ</name>
<gene>
    <name evidence="1" type="ORF">LCGC14_2888250</name>
</gene>
<comment type="caution">
    <text evidence="1">The sequence shown here is derived from an EMBL/GenBank/DDBJ whole genome shotgun (WGS) entry which is preliminary data.</text>
</comment>
<dbReference type="AlphaFoldDB" id="A0A0F8XY17"/>
<evidence type="ECO:0008006" key="2">
    <source>
        <dbReference type="Google" id="ProtNLM"/>
    </source>
</evidence>
<protein>
    <recommendedName>
        <fullName evidence="2">Exo-alpha-sialidase</fullName>
    </recommendedName>
</protein>
<accession>A0A0F8XY17</accession>
<dbReference type="SUPFAM" id="SSF50939">
    <property type="entry name" value="Sialidases"/>
    <property type="match status" value="1"/>
</dbReference>
<feature type="non-terminal residue" evidence="1">
    <location>
        <position position="82"/>
    </location>
</feature>
<dbReference type="EMBL" id="LAZR01056529">
    <property type="protein sequence ID" value="KKK73992.1"/>
    <property type="molecule type" value="Genomic_DNA"/>
</dbReference>